<evidence type="ECO:0000256" key="6">
    <source>
        <dbReference type="SAM" id="Phobius"/>
    </source>
</evidence>
<comment type="subcellular location">
    <subcellularLocation>
        <location evidence="1">Membrane</location>
        <topology evidence="1">Multi-pass membrane protein</topology>
    </subcellularLocation>
</comment>
<dbReference type="Pfam" id="PF01594">
    <property type="entry name" value="AI-2E_transport"/>
    <property type="match status" value="1"/>
</dbReference>
<dbReference type="PANTHER" id="PTHR21716:SF64">
    <property type="entry name" value="AI-2 TRANSPORT PROTEIN TQSA"/>
    <property type="match status" value="1"/>
</dbReference>
<feature type="transmembrane region" description="Helical" evidence="6">
    <location>
        <begin position="244"/>
        <end position="262"/>
    </location>
</feature>
<dbReference type="GO" id="GO:0016020">
    <property type="term" value="C:membrane"/>
    <property type="evidence" value="ECO:0007669"/>
    <property type="project" value="UniProtKB-SubCell"/>
</dbReference>
<feature type="transmembrane region" description="Helical" evidence="6">
    <location>
        <begin position="212"/>
        <end position="232"/>
    </location>
</feature>
<dbReference type="KEGG" id="mema:MMAB1_3444"/>
<dbReference type="GeneID" id="27138824"/>
<protein>
    <recommendedName>
        <fullName evidence="9">AI-2E family transporter</fullName>
    </recommendedName>
</protein>
<feature type="transmembrane region" description="Helical" evidence="6">
    <location>
        <begin position="127"/>
        <end position="150"/>
    </location>
</feature>
<comment type="similarity">
    <text evidence="2">Belongs to the autoinducer-2 exporter (AI-2E) (TC 2.A.86) family.</text>
</comment>
<feature type="transmembrane region" description="Helical" evidence="6">
    <location>
        <begin position="54"/>
        <end position="80"/>
    </location>
</feature>
<name>A0A0X8XZ33_9EURY</name>
<feature type="transmembrane region" description="Helical" evidence="6">
    <location>
        <begin position="189"/>
        <end position="206"/>
    </location>
</feature>
<reference evidence="7 8" key="1">
    <citation type="submission" date="2016-01" db="EMBL/GenBank/DDBJ databases">
        <authorList>
            <person name="Manzoor S."/>
        </authorList>
    </citation>
    <scope>NUCLEOTIDE SEQUENCE [LARGE SCALE GENOMIC DNA]</scope>
    <source>
        <strain evidence="7">Methanoculleus sp MAB1</strain>
    </source>
</reference>
<evidence type="ECO:0008006" key="9">
    <source>
        <dbReference type="Google" id="ProtNLM"/>
    </source>
</evidence>
<dbReference type="RefSeq" id="WP_062266201.1">
    <property type="nucleotide sequence ID" value="NZ_LT158599.1"/>
</dbReference>
<evidence type="ECO:0000313" key="8">
    <source>
        <dbReference type="Proteomes" id="UP000069850"/>
    </source>
</evidence>
<keyword evidence="5 6" id="KW-0472">Membrane</keyword>
<dbReference type="Proteomes" id="UP000069850">
    <property type="component" value="Chromosome 1"/>
</dbReference>
<accession>A0A0X8XZ33</accession>
<feature type="transmembrane region" description="Helical" evidence="6">
    <location>
        <begin position="5"/>
        <end position="23"/>
    </location>
</feature>
<sequence length="333" mass="35300">MLASLTRVLVIGAILVTGMHLAATLVNPVLVAFAISVIASPAVYWLEQRGLRRWIAASAVVGIIAGVSLLLLAVLGVSLLQLDRALPAYQELLKEQLTLLDGTGTDLAAQLPGSSGNASLLPSLETIIAGLAELAIDFLVTIIVTVVMLLEIAGLRQKLRTIPGGNGAGLEGQFTAFCLSLNRYVGIRTRGSLVTGTVVALLLWFMGIDTPVLWAILIVLFSYIPFLGLPIASIPPIGLAWLRYGLAGAVAVAAGITIIDYLSRTRFTPHPAQRELELSPLVIILSVFFWLLVLGVPGLFLAVPLTLFAKAVLAAVDDTRWLAALMEQAKETA</sequence>
<feature type="transmembrane region" description="Helical" evidence="6">
    <location>
        <begin position="282"/>
        <end position="303"/>
    </location>
</feature>
<organism evidence="7 8">
    <name type="scientific">Methanoculleus bourgensis</name>
    <dbReference type="NCBI Taxonomy" id="83986"/>
    <lineage>
        <taxon>Archaea</taxon>
        <taxon>Methanobacteriati</taxon>
        <taxon>Methanobacteriota</taxon>
        <taxon>Stenosarchaea group</taxon>
        <taxon>Methanomicrobia</taxon>
        <taxon>Methanomicrobiales</taxon>
        <taxon>Methanomicrobiaceae</taxon>
        <taxon>Methanoculleus</taxon>
    </lineage>
</organism>
<evidence type="ECO:0000256" key="2">
    <source>
        <dbReference type="ARBA" id="ARBA00009773"/>
    </source>
</evidence>
<dbReference type="PANTHER" id="PTHR21716">
    <property type="entry name" value="TRANSMEMBRANE PROTEIN"/>
    <property type="match status" value="1"/>
</dbReference>
<proteinExistence type="inferred from homology"/>
<dbReference type="OrthoDB" id="137252at2157"/>
<dbReference type="EMBL" id="LT158599">
    <property type="protein sequence ID" value="CVK34657.1"/>
    <property type="molecule type" value="Genomic_DNA"/>
</dbReference>
<dbReference type="InterPro" id="IPR002549">
    <property type="entry name" value="AI-2E-like"/>
</dbReference>
<keyword evidence="4 6" id="KW-1133">Transmembrane helix</keyword>
<evidence type="ECO:0000256" key="5">
    <source>
        <dbReference type="ARBA" id="ARBA00023136"/>
    </source>
</evidence>
<keyword evidence="3 6" id="KW-0812">Transmembrane</keyword>
<evidence type="ECO:0000256" key="1">
    <source>
        <dbReference type="ARBA" id="ARBA00004141"/>
    </source>
</evidence>
<feature type="transmembrane region" description="Helical" evidence="6">
    <location>
        <begin position="29"/>
        <end position="47"/>
    </location>
</feature>
<dbReference type="AlphaFoldDB" id="A0A0X8XZ33"/>
<evidence type="ECO:0000256" key="4">
    <source>
        <dbReference type="ARBA" id="ARBA00022989"/>
    </source>
</evidence>
<evidence type="ECO:0000313" key="7">
    <source>
        <dbReference type="EMBL" id="CVK34657.1"/>
    </source>
</evidence>
<evidence type="ECO:0000256" key="3">
    <source>
        <dbReference type="ARBA" id="ARBA00022692"/>
    </source>
</evidence>
<dbReference type="GO" id="GO:0055085">
    <property type="term" value="P:transmembrane transport"/>
    <property type="evidence" value="ECO:0007669"/>
    <property type="project" value="TreeGrafter"/>
</dbReference>
<gene>
    <name evidence="7" type="ORF">MMAB1_3444</name>
</gene>